<dbReference type="EMBL" id="CP043869">
    <property type="protein sequence ID" value="QEQ98349.1"/>
    <property type="molecule type" value="Genomic_DNA"/>
</dbReference>
<sequence length="59" mass="6699">MDMYQGTREALARIVEAGGFEQPAEALTVLIHNADNEIQRDMSQIDVLLNVARLRETKR</sequence>
<keyword evidence="2" id="KW-1185">Reference proteome</keyword>
<dbReference type="KEGG" id="ncu:F0U83_05775"/>
<evidence type="ECO:0000313" key="1">
    <source>
        <dbReference type="EMBL" id="QEQ98349.1"/>
    </source>
</evidence>
<accession>A0A5P1RFB7</accession>
<dbReference type="OrthoDB" id="6912095at2"/>
<gene>
    <name evidence="1" type="ORF">F0U83_05775</name>
</gene>
<dbReference type="Proteomes" id="UP000324760">
    <property type="component" value="Chromosome"/>
</dbReference>
<evidence type="ECO:0000313" key="2">
    <source>
        <dbReference type="Proteomes" id="UP000324760"/>
    </source>
</evidence>
<name>A0A5P1RFB7_9GAMM</name>
<reference evidence="1 2" key="1">
    <citation type="journal article" date="2019" name="Biochem. Eng. J.">
        <title>Metabolic engineering of the marine bacteria Neptunomonas concharum for the production of acetoin and meso-2,3-butanediol from acetate.</title>
        <authorList>
            <person name="Li W."/>
            <person name="Pu N."/>
            <person name="Liu C.-X."/>
            <person name="Yuan Q.-P."/>
            <person name="Li Z.-J."/>
        </authorList>
    </citation>
    <scope>NUCLEOTIDE SEQUENCE [LARGE SCALE GENOMIC DNA]</scope>
    <source>
        <strain evidence="1 2">JCM17730</strain>
    </source>
</reference>
<protein>
    <submittedName>
        <fullName evidence="1">Uncharacterized protein</fullName>
    </submittedName>
</protein>
<organism evidence="1 2">
    <name type="scientific">Neptunomonas concharum</name>
    <dbReference type="NCBI Taxonomy" id="1031538"/>
    <lineage>
        <taxon>Bacteria</taxon>
        <taxon>Pseudomonadati</taxon>
        <taxon>Pseudomonadota</taxon>
        <taxon>Gammaproteobacteria</taxon>
        <taxon>Oceanospirillales</taxon>
        <taxon>Oceanospirillaceae</taxon>
        <taxon>Neptunomonas</taxon>
    </lineage>
</organism>
<proteinExistence type="predicted"/>
<dbReference type="AlphaFoldDB" id="A0A5P1RFB7"/>